<protein>
    <recommendedName>
        <fullName evidence="2">WW domain-containing protein</fullName>
    </recommendedName>
</protein>
<name>A0AAD6D8Y2_9EURO</name>
<feature type="compositionally biased region" description="Low complexity" evidence="1">
    <location>
        <begin position="211"/>
        <end position="229"/>
    </location>
</feature>
<feature type="region of interest" description="Disordered" evidence="1">
    <location>
        <begin position="74"/>
        <end position="134"/>
    </location>
</feature>
<dbReference type="EMBL" id="JAQIZZ010000001">
    <property type="protein sequence ID" value="KAJ5556932.1"/>
    <property type="molecule type" value="Genomic_DNA"/>
</dbReference>
<sequence length="352" mass="35937">MTSHCHAVAQLLDLGGDCGAELTESCIFFTAMSAPFTPPPGPPPPSLPEGWKAQYDERYQSWFFVNLITGKSQWERPETPAPSADGASSELPPSYDNAGSADPAALANAGDQKRPLASNNPYNPTTSSRGTASPMIDDDARLAAKLQAEEDARASSGSRGRGTPGAAADFYSGQTAPQSTGSYASEQIAGGSAPEQKSRSRGFLSKLMGKSSSSSRPPQQSRPQYASYPQQPPPNAGSYGRYPQQQAPGYGYPAAGYGGYPSQGGYYQQQPQQKHGMGTAGAAALGVGGGLLGGLLIADAVEGMEDHHDYDNGGYGGGDYGGGPGGDYGGGGGDFGGGGFDDGGGDFGGGDF</sequence>
<dbReference type="Gene3D" id="2.20.70.10">
    <property type="match status" value="1"/>
</dbReference>
<dbReference type="AlphaFoldDB" id="A0AAD6D8Y2"/>
<dbReference type="CDD" id="cd00201">
    <property type="entry name" value="WW"/>
    <property type="match status" value="1"/>
</dbReference>
<dbReference type="Proteomes" id="UP001220324">
    <property type="component" value="Unassembled WGS sequence"/>
</dbReference>
<dbReference type="Pfam" id="PF00397">
    <property type="entry name" value="WW"/>
    <property type="match status" value="1"/>
</dbReference>
<evidence type="ECO:0000256" key="1">
    <source>
        <dbReference type="SAM" id="MobiDB-lite"/>
    </source>
</evidence>
<feature type="compositionally biased region" description="Polar residues" evidence="1">
    <location>
        <begin position="172"/>
        <end position="185"/>
    </location>
</feature>
<dbReference type="SUPFAM" id="SSF51045">
    <property type="entry name" value="WW domain"/>
    <property type="match status" value="1"/>
</dbReference>
<dbReference type="SMART" id="SM00456">
    <property type="entry name" value="WW"/>
    <property type="match status" value="1"/>
</dbReference>
<gene>
    <name evidence="3" type="ORF">N7494_000847</name>
</gene>
<evidence type="ECO:0000259" key="2">
    <source>
        <dbReference type="PROSITE" id="PS50020"/>
    </source>
</evidence>
<feature type="region of interest" description="Disordered" evidence="1">
    <location>
        <begin position="332"/>
        <end position="352"/>
    </location>
</feature>
<evidence type="ECO:0000313" key="4">
    <source>
        <dbReference type="Proteomes" id="UP001220324"/>
    </source>
</evidence>
<dbReference type="PROSITE" id="PS01159">
    <property type="entry name" value="WW_DOMAIN_1"/>
    <property type="match status" value="1"/>
</dbReference>
<feature type="region of interest" description="Disordered" evidence="1">
    <location>
        <begin position="147"/>
        <end position="255"/>
    </location>
</feature>
<dbReference type="InterPro" id="IPR001202">
    <property type="entry name" value="WW_dom"/>
</dbReference>
<feature type="domain" description="WW" evidence="2">
    <location>
        <begin position="45"/>
        <end position="79"/>
    </location>
</feature>
<keyword evidence="4" id="KW-1185">Reference proteome</keyword>
<accession>A0AAD6D8Y2</accession>
<feature type="compositionally biased region" description="Low complexity" evidence="1">
    <location>
        <begin position="239"/>
        <end position="255"/>
    </location>
</feature>
<dbReference type="InterPro" id="IPR036020">
    <property type="entry name" value="WW_dom_sf"/>
</dbReference>
<organism evidence="3 4">
    <name type="scientific">Penicillium frequentans</name>
    <dbReference type="NCBI Taxonomy" id="3151616"/>
    <lineage>
        <taxon>Eukaryota</taxon>
        <taxon>Fungi</taxon>
        <taxon>Dikarya</taxon>
        <taxon>Ascomycota</taxon>
        <taxon>Pezizomycotina</taxon>
        <taxon>Eurotiomycetes</taxon>
        <taxon>Eurotiomycetidae</taxon>
        <taxon>Eurotiales</taxon>
        <taxon>Aspergillaceae</taxon>
        <taxon>Penicillium</taxon>
    </lineage>
</organism>
<dbReference type="PROSITE" id="PS50020">
    <property type="entry name" value="WW_DOMAIN_2"/>
    <property type="match status" value="1"/>
</dbReference>
<reference evidence="3 4" key="1">
    <citation type="journal article" date="2023" name="IMA Fungus">
        <title>Comparative genomic study of the Penicillium genus elucidates a diverse pangenome and 15 lateral gene transfer events.</title>
        <authorList>
            <person name="Petersen C."/>
            <person name="Sorensen T."/>
            <person name="Nielsen M.R."/>
            <person name="Sondergaard T.E."/>
            <person name="Sorensen J.L."/>
            <person name="Fitzpatrick D.A."/>
            <person name="Frisvad J.C."/>
            <person name="Nielsen K.L."/>
        </authorList>
    </citation>
    <scope>NUCLEOTIDE SEQUENCE [LARGE SCALE GENOMIC DNA]</scope>
    <source>
        <strain evidence="3 4">IBT 35679</strain>
    </source>
</reference>
<comment type="caution">
    <text evidence="3">The sequence shown here is derived from an EMBL/GenBank/DDBJ whole genome shotgun (WGS) entry which is preliminary data.</text>
</comment>
<evidence type="ECO:0000313" key="3">
    <source>
        <dbReference type="EMBL" id="KAJ5556932.1"/>
    </source>
</evidence>
<proteinExistence type="predicted"/>
<feature type="compositionally biased region" description="Polar residues" evidence="1">
    <location>
        <begin position="117"/>
        <end position="131"/>
    </location>
</feature>